<keyword evidence="5" id="KW-1185">Reference proteome</keyword>
<dbReference type="PANTHER" id="PTHR12947">
    <property type="entry name" value="AMSH-LIKE PROTEASE"/>
    <property type="match status" value="1"/>
</dbReference>
<accession>A0A2R8ZAM6</accession>
<dbReference type="GO" id="GO:0005768">
    <property type="term" value="C:endosome"/>
    <property type="evidence" value="ECO:0007669"/>
    <property type="project" value="TreeGrafter"/>
</dbReference>
<dbReference type="SUPFAM" id="SSF140856">
    <property type="entry name" value="USP8 N-terminal domain-like"/>
    <property type="match status" value="1"/>
</dbReference>
<dbReference type="EMBL" id="AJFE02032014">
    <property type="status" value="NOT_ANNOTATED_CDS"/>
    <property type="molecule type" value="Genomic_DNA"/>
</dbReference>
<evidence type="ECO:0000256" key="2">
    <source>
        <dbReference type="SAM" id="MobiDB-lite"/>
    </source>
</evidence>
<feature type="coiled-coil region" evidence="1">
    <location>
        <begin position="111"/>
        <end position="160"/>
    </location>
</feature>
<reference evidence="4" key="1">
    <citation type="submission" date="2025-08" db="UniProtKB">
        <authorList>
            <consortium name="Ensembl"/>
        </authorList>
    </citation>
    <scope>IDENTIFICATION</scope>
</reference>
<evidence type="ECO:0000259" key="3">
    <source>
        <dbReference type="Pfam" id="PF08969"/>
    </source>
</evidence>
<dbReference type="PANTHER" id="PTHR12947:SF8">
    <property type="entry name" value="STAM-BINDING PROTEIN"/>
    <property type="match status" value="1"/>
</dbReference>
<organism evidence="4 5">
    <name type="scientific">Pan paniscus</name>
    <name type="common">Pygmy chimpanzee</name>
    <name type="synonym">Bonobo</name>
    <dbReference type="NCBI Taxonomy" id="9597"/>
    <lineage>
        <taxon>Eukaryota</taxon>
        <taxon>Metazoa</taxon>
        <taxon>Chordata</taxon>
        <taxon>Craniata</taxon>
        <taxon>Vertebrata</taxon>
        <taxon>Euteleostomi</taxon>
        <taxon>Mammalia</taxon>
        <taxon>Eutheria</taxon>
        <taxon>Euarchontoglires</taxon>
        <taxon>Primates</taxon>
        <taxon>Haplorrhini</taxon>
        <taxon>Catarrhini</taxon>
        <taxon>Hominidae</taxon>
        <taxon>Pan</taxon>
    </lineage>
</organism>
<dbReference type="Gene3D" id="1.20.58.80">
    <property type="entry name" value="Phosphotransferase system, lactose/cellobiose-type IIA subunit"/>
    <property type="match status" value="1"/>
</dbReference>
<dbReference type="GO" id="GO:0061578">
    <property type="term" value="F:K63-linked deubiquitinase activity"/>
    <property type="evidence" value="ECO:0007669"/>
    <property type="project" value="TreeGrafter"/>
</dbReference>
<keyword evidence="1" id="KW-0175">Coiled coil</keyword>
<dbReference type="Ensembl" id="ENSPPAT00000010238.1">
    <property type="protein sequence ID" value="ENSPPAP00000002083.1"/>
    <property type="gene ID" value="ENSPPAG00000009082.1"/>
</dbReference>
<proteinExistence type="predicted"/>
<feature type="compositionally biased region" description="Polar residues" evidence="2">
    <location>
        <begin position="210"/>
        <end position="222"/>
    </location>
</feature>
<reference evidence="4" key="2">
    <citation type="submission" date="2025-09" db="UniProtKB">
        <authorList>
            <consortium name="Ensembl"/>
        </authorList>
    </citation>
    <scope>IDENTIFICATION</scope>
</reference>
<feature type="domain" description="USP8 dimerisation" evidence="3">
    <location>
        <begin position="13"/>
        <end position="116"/>
    </location>
</feature>
<dbReference type="InterPro" id="IPR015063">
    <property type="entry name" value="USP8_dimer"/>
</dbReference>
<evidence type="ECO:0000256" key="1">
    <source>
        <dbReference type="SAM" id="Coils"/>
    </source>
</evidence>
<dbReference type="GeneTree" id="ENSGT00940000153710"/>
<dbReference type="Bgee" id="ENSPPAG00000009082">
    <property type="expression patterns" value="Expressed in heart and 6 other cell types or tissues"/>
</dbReference>
<evidence type="ECO:0000313" key="4">
    <source>
        <dbReference type="Ensembl" id="ENSPPAP00000002083.1"/>
    </source>
</evidence>
<sequence>MSDHGDVSLPPEDRVRALSQLGSAVEVNEDIPPRRYFRSGVEIIRMASIYSEEGNIEHAFILYNKYITLFIEKLPKHRDYKSAVIPEKKDTVKKLKEIAFPKAEELKAELLKRYTKEYTEYNEEKKKEAEELARNMAIQQELEKEKQRVAQQKQQQLEQEQFHAFEEMIRNQELEKERLKIVQEFGKVDPGLGGPLVPDLEKPSLDVFPTSTVSSTEPSDCHTTVRPAKPPVVDRSLKPGALSNSESSNSHNRWIAPCGGAWAAVPTVSPVSQCQHCPGSGDMWNSLWKTELQINWLILGLHILVCQNLGKTDL</sequence>
<evidence type="ECO:0000313" key="5">
    <source>
        <dbReference type="Proteomes" id="UP000240080"/>
    </source>
</evidence>
<dbReference type="Pfam" id="PF08969">
    <property type="entry name" value="USP8_dimer"/>
    <property type="match status" value="1"/>
</dbReference>
<dbReference type="FunFam" id="1.20.58.80:FF:000013">
    <property type="entry name" value="STAM-binding protein-like A"/>
    <property type="match status" value="1"/>
</dbReference>
<dbReference type="GO" id="GO:0032154">
    <property type="term" value="C:cleavage furrow"/>
    <property type="evidence" value="ECO:0007669"/>
    <property type="project" value="TreeGrafter"/>
</dbReference>
<feature type="region of interest" description="Disordered" evidence="2">
    <location>
        <begin position="210"/>
        <end position="250"/>
    </location>
</feature>
<name>A0A2R8ZAM6_PANPA</name>
<protein>
    <submittedName>
        <fullName evidence="4">STAM binding protein</fullName>
    </submittedName>
</protein>
<gene>
    <name evidence="4" type="primary">STAMBP</name>
</gene>
<dbReference type="EMBL" id="AJFE02032011">
    <property type="status" value="NOT_ANNOTATED_CDS"/>
    <property type="molecule type" value="Genomic_DNA"/>
</dbReference>
<dbReference type="AlphaFoldDB" id="A0A2R8ZAM6"/>
<dbReference type="EMBL" id="AJFE02032013">
    <property type="status" value="NOT_ANNOTATED_CDS"/>
    <property type="molecule type" value="Genomic_DNA"/>
</dbReference>
<dbReference type="Proteomes" id="UP000240080">
    <property type="component" value="Unplaced"/>
</dbReference>
<dbReference type="EMBL" id="AJFE02032012">
    <property type="status" value="NOT_ANNOTATED_CDS"/>
    <property type="molecule type" value="Genomic_DNA"/>
</dbReference>
<dbReference type="GO" id="GO:0070536">
    <property type="term" value="P:protein K63-linked deubiquitination"/>
    <property type="evidence" value="ECO:0007669"/>
    <property type="project" value="TreeGrafter"/>
</dbReference>
<dbReference type="EMBL" id="AJFE02032015">
    <property type="status" value="NOT_ANNOTATED_CDS"/>
    <property type="molecule type" value="Genomic_DNA"/>
</dbReference>